<evidence type="ECO:0000313" key="3">
    <source>
        <dbReference type="Proteomes" id="UP000199032"/>
    </source>
</evidence>
<evidence type="ECO:0000256" key="1">
    <source>
        <dbReference type="SAM" id="MobiDB-lite"/>
    </source>
</evidence>
<proteinExistence type="predicted"/>
<organism evidence="2 3">
    <name type="scientific">Candidatus Nitrospira nitrosa</name>
    <dbReference type="NCBI Taxonomy" id="1742972"/>
    <lineage>
        <taxon>Bacteria</taxon>
        <taxon>Pseudomonadati</taxon>
        <taxon>Nitrospirota</taxon>
        <taxon>Nitrospiria</taxon>
        <taxon>Nitrospirales</taxon>
        <taxon>Nitrospiraceae</taxon>
        <taxon>Nitrospira</taxon>
    </lineage>
</organism>
<feature type="compositionally biased region" description="Polar residues" evidence="1">
    <location>
        <begin position="13"/>
        <end position="25"/>
    </location>
</feature>
<dbReference type="STRING" id="1742972.COMA1_90005"/>
<sequence length="48" mass="5432">MKWPLKKRPPQLAQKQRSPSGATTGLVQYGYNRVQEIVSGYCPTLNIQ</sequence>
<reference evidence="2 3" key="1">
    <citation type="submission" date="2015-10" db="EMBL/GenBank/DDBJ databases">
        <authorList>
            <person name="Gilbert D.G."/>
        </authorList>
    </citation>
    <scope>NUCLEOTIDE SEQUENCE [LARGE SCALE GENOMIC DNA]</scope>
    <source>
        <strain evidence="2">COMA1</strain>
    </source>
</reference>
<protein>
    <submittedName>
        <fullName evidence="2">Uncharacterized protein</fullName>
    </submittedName>
</protein>
<name>A0A0S4LQX3_9BACT</name>
<accession>A0A0S4LQX3</accession>
<dbReference type="EMBL" id="CZQA01000015">
    <property type="protein sequence ID" value="CUS39679.1"/>
    <property type="molecule type" value="Genomic_DNA"/>
</dbReference>
<dbReference type="AlphaFoldDB" id="A0A0S4LQX3"/>
<gene>
    <name evidence="2" type="ORF">COMA1_90005</name>
</gene>
<evidence type="ECO:0000313" key="2">
    <source>
        <dbReference type="EMBL" id="CUS39679.1"/>
    </source>
</evidence>
<dbReference type="Proteomes" id="UP000199032">
    <property type="component" value="Unassembled WGS sequence"/>
</dbReference>
<feature type="region of interest" description="Disordered" evidence="1">
    <location>
        <begin position="1"/>
        <end position="25"/>
    </location>
</feature>
<keyword evidence="3" id="KW-1185">Reference proteome</keyword>